<dbReference type="OrthoDB" id="9808130at2"/>
<dbReference type="Pfam" id="PF07876">
    <property type="entry name" value="Dabb"/>
    <property type="match status" value="1"/>
</dbReference>
<proteinExistence type="predicted"/>
<dbReference type="SUPFAM" id="SSF54909">
    <property type="entry name" value="Dimeric alpha+beta barrel"/>
    <property type="match status" value="1"/>
</dbReference>
<reference evidence="2 3" key="1">
    <citation type="submission" date="2012-10" db="EMBL/GenBank/DDBJ databases">
        <authorList>
            <person name="Genoscope - CEA"/>
        </authorList>
    </citation>
    <scope>NUCLEOTIDE SEQUENCE [LARGE SCALE GENOMIC DNA]</scope>
    <source>
        <strain evidence="3">AM13 / DSM 14728</strain>
    </source>
</reference>
<dbReference type="PANTHER" id="PTHR37832:SF1">
    <property type="entry name" value="STRESS-RESPONSE A_B BARREL DOMAIN-CONTAINING PROTEIN"/>
    <property type="match status" value="1"/>
</dbReference>
<evidence type="ECO:0000259" key="1">
    <source>
        <dbReference type="PROSITE" id="PS51502"/>
    </source>
</evidence>
<dbReference type="KEGG" id="dhy:DESAM_22660"/>
<dbReference type="PATRIC" id="fig|1121451.3.peg.2870"/>
<dbReference type="PROSITE" id="PS51502">
    <property type="entry name" value="S_R_A_B_BARREL"/>
    <property type="match status" value="1"/>
</dbReference>
<name>L0RFE2_9BACT</name>
<dbReference type="RefSeq" id="WP_015337525.1">
    <property type="nucleotide sequence ID" value="NC_020055.1"/>
</dbReference>
<sequence length="100" mass="11230">MIKHIVMWTLKEEAAGATAAENGVKVKEMLENLNGKIETLKHIEVSVDIFAAVPDCNVILYSEFETKEDLEAYQIHPLHQECVAFVKQVVSGRSVIDYVI</sequence>
<dbReference type="Proteomes" id="UP000010808">
    <property type="component" value="Chromosome"/>
</dbReference>
<evidence type="ECO:0000313" key="3">
    <source>
        <dbReference type="Proteomes" id="UP000010808"/>
    </source>
</evidence>
<feature type="domain" description="Stress-response A/B barrel" evidence="1">
    <location>
        <begin position="2"/>
        <end position="98"/>
    </location>
</feature>
<organism evidence="2 3">
    <name type="scientific">Maridesulfovibrio hydrothermalis AM13 = DSM 14728</name>
    <dbReference type="NCBI Taxonomy" id="1121451"/>
    <lineage>
        <taxon>Bacteria</taxon>
        <taxon>Pseudomonadati</taxon>
        <taxon>Thermodesulfobacteriota</taxon>
        <taxon>Desulfovibrionia</taxon>
        <taxon>Desulfovibrionales</taxon>
        <taxon>Desulfovibrionaceae</taxon>
        <taxon>Maridesulfovibrio</taxon>
    </lineage>
</organism>
<dbReference type="InterPro" id="IPR011008">
    <property type="entry name" value="Dimeric_a/b-barrel"/>
</dbReference>
<dbReference type="PANTHER" id="PTHR37832">
    <property type="entry name" value="BLL2683 PROTEIN"/>
    <property type="match status" value="1"/>
</dbReference>
<accession>L0RFE2</accession>
<gene>
    <name evidence="2" type="ORF">DESAM_22660</name>
</gene>
<evidence type="ECO:0000313" key="2">
    <source>
        <dbReference type="EMBL" id="CCO24927.1"/>
    </source>
</evidence>
<dbReference type="eggNOG" id="COG4627">
    <property type="taxonomic scope" value="Bacteria"/>
</dbReference>
<protein>
    <submittedName>
        <fullName evidence="2">Stress responsive alpha-beta barrel domain protein</fullName>
    </submittedName>
</protein>
<dbReference type="InterPro" id="IPR013097">
    <property type="entry name" value="Dabb"/>
</dbReference>
<keyword evidence="3" id="KW-1185">Reference proteome</keyword>
<dbReference type="HOGENOM" id="CLU_080664_3_0_7"/>
<dbReference type="SMART" id="SM00886">
    <property type="entry name" value="Dabb"/>
    <property type="match status" value="1"/>
</dbReference>
<dbReference type="EMBL" id="FO203522">
    <property type="protein sequence ID" value="CCO24927.1"/>
    <property type="molecule type" value="Genomic_DNA"/>
</dbReference>
<dbReference type="AlphaFoldDB" id="L0RFE2"/>
<dbReference type="Gene3D" id="3.30.70.100">
    <property type="match status" value="1"/>
</dbReference>
<dbReference type="STRING" id="1121451.DESAM_22660"/>